<dbReference type="CDD" id="cd04301">
    <property type="entry name" value="NAT_SF"/>
    <property type="match status" value="1"/>
</dbReference>
<accession>A0A5S9HX87</accession>
<dbReference type="InterPro" id="IPR000182">
    <property type="entry name" value="GNAT_dom"/>
</dbReference>
<dbReference type="RefSeq" id="YP_009873838.1">
    <property type="nucleotide sequence ID" value="NC_049340.1"/>
</dbReference>
<dbReference type="GO" id="GO:0016747">
    <property type="term" value="F:acyltransferase activity, transferring groups other than amino-acyl groups"/>
    <property type="evidence" value="ECO:0007669"/>
    <property type="project" value="InterPro"/>
</dbReference>
<reference evidence="2 3" key="1">
    <citation type="journal article" date="2019" name="Arch. Virol.">
        <title>A novel jumbo Tenacibaculum maritimum lytic phage with head-fiber-like appendages.</title>
        <authorList>
            <person name="Kawato Y."/>
            <person name="Istiqomah I."/>
            <person name="Gaafar A.Y."/>
            <person name="Hanaoka M."/>
            <person name="Ishimaru K."/>
            <person name="Yasuike M."/>
            <person name="Nishiki I."/>
            <person name="Nakamura Y."/>
            <person name="Fujiwara A."/>
            <person name="Nakai T."/>
        </authorList>
    </citation>
    <scope>NUCLEOTIDE SEQUENCE [LARGE SCALE GENOMIC DNA]</scope>
    <source>
        <strain evidence="2 3">PTm1</strain>
    </source>
</reference>
<evidence type="ECO:0000259" key="1">
    <source>
        <dbReference type="PROSITE" id="PS51186"/>
    </source>
</evidence>
<keyword evidence="3" id="KW-1185">Reference proteome</keyword>
<dbReference type="Pfam" id="PF00583">
    <property type="entry name" value="Acetyltransf_1"/>
    <property type="match status" value="1"/>
</dbReference>
<dbReference type="Proteomes" id="UP000422648">
    <property type="component" value="Segment"/>
</dbReference>
<organism evidence="2 3">
    <name type="scientific">Tenacibaculum phage PTm1</name>
    <dbReference type="NCBI Taxonomy" id="2547425"/>
    <lineage>
        <taxon>Viruses</taxon>
        <taxon>Duplodnaviria</taxon>
        <taxon>Heunggongvirae</taxon>
        <taxon>Uroviricota</taxon>
        <taxon>Caudoviricetes</taxon>
        <taxon>Shirahamavirus</taxon>
        <taxon>Shirahamavirus PTm1</taxon>
    </lineage>
</organism>
<feature type="domain" description="N-acetyltransferase" evidence="1">
    <location>
        <begin position="1"/>
        <end position="116"/>
    </location>
</feature>
<dbReference type="InterPro" id="IPR016181">
    <property type="entry name" value="Acyl_CoA_acyltransferase"/>
</dbReference>
<name>A0A5S9HX87_9CAUD</name>
<evidence type="ECO:0000313" key="2">
    <source>
        <dbReference type="EMBL" id="BBI90546.1"/>
    </source>
</evidence>
<dbReference type="GeneID" id="55802959"/>
<dbReference type="SUPFAM" id="SSF55729">
    <property type="entry name" value="Acyl-CoA N-acyltransferases (Nat)"/>
    <property type="match status" value="1"/>
</dbReference>
<dbReference type="PROSITE" id="PS51186">
    <property type="entry name" value="GNAT"/>
    <property type="match status" value="1"/>
</dbReference>
<proteinExistence type="predicted"/>
<dbReference type="Gene3D" id="3.40.630.30">
    <property type="match status" value="1"/>
</dbReference>
<dbReference type="EMBL" id="AP019524">
    <property type="protein sequence ID" value="BBI90546.1"/>
    <property type="molecule type" value="Genomic_DNA"/>
</dbReference>
<protein>
    <recommendedName>
        <fullName evidence="1">N-acetyltransferase domain-containing protein</fullName>
    </recommendedName>
</protein>
<evidence type="ECO:0000313" key="3">
    <source>
        <dbReference type="Proteomes" id="UP000422648"/>
    </source>
</evidence>
<dbReference type="KEGG" id="vg:55802959"/>
<sequence length="116" mass="13651">MKEMKTICHKAELEWGDVYTFVEVNGTASARAYTFKDGDDAIYLEALYVNDSVRRNGYGKKLQELREELGRTLDKSKSILWVVKGTWQEEWYKRRGYTLLAERVEDSNTIWMSKKI</sequence>